<dbReference type="Gene3D" id="1.10.530.10">
    <property type="match status" value="1"/>
</dbReference>
<dbReference type="PANTHER" id="PTHR30163:SF8">
    <property type="entry name" value="LYTIC MUREIN TRANSGLYCOSYLASE"/>
    <property type="match status" value="1"/>
</dbReference>
<reference evidence="5" key="2">
    <citation type="submission" date="2019-01" db="EMBL/GenBank/DDBJ databases">
        <title>Sinorhodobacter populi sp. nov. isolated from the symptomatic bark tissue of Populus euramericana canker.</title>
        <authorList>
            <person name="Li Y."/>
        </authorList>
    </citation>
    <scope>NUCLEOTIDE SEQUENCE [LARGE SCALE GENOMIC DNA]</scope>
    <source>
        <strain evidence="5">CGMCC 1.12963</strain>
    </source>
</reference>
<dbReference type="InterPro" id="IPR036366">
    <property type="entry name" value="PGBDSf"/>
</dbReference>
<dbReference type="InterPro" id="IPR031304">
    <property type="entry name" value="SLT_2"/>
</dbReference>
<evidence type="ECO:0000259" key="3">
    <source>
        <dbReference type="Pfam" id="PF13406"/>
    </source>
</evidence>
<dbReference type="NCBIfam" id="TIGR02283">
    <property type="entry name" value="MltB_2"/>
    <property type="match status" value="1"/>
</dbReference>
<feature type="domain" description="Transglycosylase SLT" evidence="3">
    <location>
        <begin position="27"/>
        <end position="314"/>
    </location>
</feature>
<dbReference type="AlphaFoldDB" id="A0A3S3LN52"/>
<dbReference type="Pfam" id="PF13406">
    <property type="entry name" value="SLT_2"/>
    <property type="match status" value="1"/>
</dbReference>
<evidence type="ECO:0000256" key="1">
    <source>
        <dbReference type="SAM" id="SignalP"/>
    </source>
</evidence>
<accession>A0A3S3LN52</accession>
<evidence type="ECO:0000259" key="2">
    <source>
        <dbReference type="Pfam" id="PF01471"/>
    </source>
</evidence>
<comment type="caution">
    <text evidence="4">The sequence shown here is derived from an EMBL/GenBank/DDBJ whole genome shotgun (WGS) entry which is preliminary data.</text>
</comment>
<feature type="domain" description="Peptidoglycan binding-like" evidence="2">
    <location>
        <begin position="334"/>
        <end position="389"/>
    </location>
</feature>
<dbReference type="SUPFAM" id="SSF53955">
    <property type="entry name" value="Lysozyme-like"/>
    <property type="match status" value="1"/>
</dbReference>
<evidence type="ECO:0000313" key="4">
    <source>
        <dbReference type="EMBL" id="RWR52858.1"/>
    </source>
</evidence>
<dbReference type="Proteomes" id="UP000288071">
    <property type="component" value="Unassembled WGS sequence"/>
</dbReference>
<dbReference type="InterPro" id="IPR002477">
    <property type="entry name" value="Peptidoglycan-bd-like"/>
</dbReference>
<dbReference type="InterPro" id="IPR036365">
    <property type="entry name" value="PGBD-like_sf"/>
</dbReference>
<dbReference type="Gene3D" id="1.10.101.10">
    <property type="entry name" value="PGBD-like superfamily/PGBD"/>
    <property type="match status" value="1"/>
</dbReference>
<keyword evidence="5" id="KW-1185">Reference proteome</keyword>
<reference evidence="4 5" key="1">
    <citation type="submission" date="2019-01" db="EMBL/GenBank/DDBJ databases">
        <title>Sinorhodobacter populi sp. nov. isolated from the symptomatic bark tissue of Populus euramericana canker.</title>
        <authorList>
            <person name="Xu G."/>
        </authorList>
    </citation>
    <scope>NUCLEOTIDE SEQUENCE [LARGE SCALE GENOMIC DNA]</scope>
    <source>
        <strain evidence="4 5">CGMCC 1.12963</strain>
    </source>
</reference>
<protein>
    <submittedName>
        <fullName evidence="4">Lytic murein transglycosylase</fullName>
    </submittedName>
</protein>
<evidence type="ECO:0000313" key="5">
    <source>
        <dbReference type="Proteomes" id="UP000288071"/>
    </source>
</evidence>
<dbReference type="EMBL" id="SAVA01000004">
    <property type="protein sequence ID" value="RWR52858.1"/>
    <property type="molecule type" value="Genomic_DNA"/>
</dbReference>
<organism evidence="4 5">
    <name type="scientific">Paenirhodobacter huangdaonensis</name>
    <dbReference type="NCBI Taxonomy" id="2501515"/>
    <lineage>
        <taxon>Bacteria</taxon>
        <taxon>Pseudomonadati</taxon>
        <taxon>Pseudomonadota</taxon>
        <taxon>Alphaproteobacteria</taxon>
        <taxon>Rhodobacterales</taxon>
        <taxon>Rhodobacter group</taxon>
        <taxon>Paenirhodobacter</taxon>
    </lineage>
</organism>
<proteinExistence type="predicted"/>
<dbReference type="GO" id="GO:0008933">
    <property type="term" value="F:peptidoglycan lytic transglycosylase activity"/>
    <property type="evidence" value="ECO:0007669"/>
    <property type="project" value="TreeGrafter"/>
</dbReference>
<gene>
    <name evidence="4" type="ORF">EOW66_09365</name>
</gene>
<dbReference type="Pfam" id="PF01471">
    <property type="entry name" value="PG_binding_1"/>
    <property type="match status" value="1"/>
</dbReference>
<dbReference type="Gene3D" id="1.10.8.350">
    <property type="entry name" value="Bacterial muramidase"/>
    <property type="match status" value="1"/>
</dbReference>
<dbReference type="InterPro" id="IPR023346">
    <property type="entry name" value="Lysozyme-like_dom_sf"/>
</dbReference>
<feature type="chain" id="PRO_5018618262" evidence="1">
    <location>
        <begin position="21"/>
        <end position="389"/>
    </location>
</feature>
<name>A0A3S3LN52_9RHOB</name>
<keyword evidence="1" id="KW-0732">Signal</keyword>
<sequence>MRRLFLATCLALAVPGLARAADCGGDFGTFVAGLKAEMRAGGLSAAQADAFFRGVRQDARVLRADRGQGVFRKDFLAFSASVISQNRLTNGARMATKYATVFDRAERSYGVPRGILLAFWGLETDFGAVQGDFSTRDALVTLAHDCRRPDLFRPQVLAAARLSARGDFDPARSRGAWAGEIGQVQMLPADILVNGVDGDGDGHVDLKGSVPDALLSGAKMIAGMGWRAGEPWMQEIIVPADLDWRQTGLNHAFSTADWARMGVRARTGALAPGQGSVLLPMGRKGPAFMVYPNFQVLFEWNKSFVYVTSAAYFATRLEGAPRLDPRTPEPGLSAEQMKALQARLTARGHDVGKIDGILGEKTREAVQAEQARLGLPADAWPTAALLNRL</sequence>
<dbReference type="GO" id="GO:0009253">
    <property type="term" value="P:peptidoglycan catabolic process"/>
    <property type="evidence" value="ECO:0007669"/>
    <property type="project" value="TreeGrafter"/>
</dbReference>
<feature type="signal peptide" evidence="1">
    <location>
        <begin position="1"/>
        <end position="20"/>
    </location>
</feature>
<dbReference type="RefSeq" id="WP_128156113.1">
    <property type="nucleotide sequence ID" value="NZ_JBHSOM010000020.1"/>
</dbReference>
<dbReference type="PANTHER" id="PTHR30163">
    <property type="entry name" value="MEMBRANE-BOUND LYTIC MUREIN TRANSGLYCOSYLASE B"/>
    <property type="match status" value="1"/>
</dbReference>
<dbReference type="InterPro" id="IPR011970">
    <property type="entry name" value="MltB_2"/>
</dbReference>
<dbReference type="InterPro" id="IPR043426">
    <property type="entry name" value="MltB-like"/>
</dbReference>
<dbReference type="SUPFAM" id="SSF47090">
    <property type="entry name" value="PGBD-like"/>
    <property type="match status" value="1"/>
</dbReference>